<evidence type="ECO:0000313" key="1">
    <source>
        <dbReference type="EMBL" id="CAL1269428.1"/>
    </source>
</evidence>
<reference evidence="1 2" key="1">
    <citation type="submission" date="2024-04" db="EMBL/GenBank/DDBJ databases">
        <authorList>
            <person name="Rising A."/>
            <person name="Reimegard J."/>
            <person name="Sonavane S."/>
            <person name="Akerstrom W."/>
            <person name="Nylinder S."/>
            <person name="Hedman E."/>
            <person name="Kallberg Y."/>
        </authorList>
    </citation>
    <scope>NUCLEOTIDE SEQUENCE [LARGE SCALE GENOMIC DNA]</scope>
</reference>
<evidence type="ECO:0000313" key="2">
    <source>
        <dbReference type="Proteomes" id="UP001497382"/>
    </source>
</evidence>
<dbReference type="Proteomes" id="UP001497382">
    <property type="component" value="Unassembled WGS sequence"/>
</dbReference>
<accession>A0AAV1ZD49</accession>
<gene>
    <name evidence="1" type="ORF">LARSCL_LOCUS4725</name>
</gene>
<name>A0AAV1ZD49_9ARAC</name>
<comment type="caution">
    <text evidence="1">The sequence shown here is derived from an EMBL/GenBank/DDBJ whole genome shotgun (WGS) entry which is preliminary data.</text>
</comment>
<dbReference type="AlphaFoldDB" id="A0AAV1ZD49"/>
<keyword evidence="2" id="KW-1185">Reference proteome</keyword>
<sequence>MIMPDRIEIVWWRTSLKLKQYSVWNGQRFLLT</sequence>
<protein>
    <submittedName>
        <fullName evidence="1">Uncharacterized protein</fullName>
    </submittedName>
</protein>
<proteinExistence type="predicted"/>
<organism evidence="1 2">
    <name type="scientific">Larinioides sclopetarius</name>
    <dbReference type="NCBI Taxonomy" id="280406"/>
    <lineage>
        <taxon>Eukaryota</taxon>
        <taxon>Metazoa</taxon>
        <taxon>Ecdysozoa</taxon>
        <taxon>Arthropoda</taxon>
        <taxon>Chelicerata</taxon>
        <taxon>Arachnida</taxon>
        <taxon>Araneae</taxon>
        <taxon>Araneomorphae</taxon>
        <taxon>Entelegynae</taxon>
        <taxon>Araneoidea</taxon>
        <taxon>Araneidae</taxon>
        <taxon>Larinioides</taxon>
    </lineage>
</organism>
<dbReference type="EMBL" id="CAXIEN010000040">
    <property type="protein sequence ID" value="CAL1269428.1"/>
    <property type="molecule type" value="Genomic_DNA"/>
</dbReference>